<reference evidence="1" key="2">
    <citation type="submission" date="2019-01" db="UniProtKB">
        <authorList>
            <consortium name="EnsemblPlants"/>
        </authorList>
    </citation>
    <scope>IDENTIFICATION</scope>
    <source>
        <strain evidence="1">cv. Heinz 1706</strain>
    </source>
</reference>
<dbReference type="EnsemblPlants" id="Solyc03g026340.3.1">
    <property type="protein sequence ID" value="Solyc03g026340.3.1"/>
    <property type="gene ID" value="Solyc03g026340.3"/>
</dbReference>
<reference evidence="1" key="1">
    <citation type="journal article" date="2012" name="Nature">
        <title>The tomato genome sequence provides insights into fleshy fruit evolution.</title>
        <authorList>
            <consortium name="Tomato Genome Consortium"/>
        </authorList>
    </citation>
    <scope>NUCLEOTIDE SEQUENCE [LARGE SCALE GENOMIC DNA]</scope>
    <source>
        <strain evidence="1">cv. Heinz 1706</strain>
    </source>
</reference>
<keyword evidence="2" id="KW-1185">Reference proteome</keyword>
<dbReference type="Proteomes" id="UP000004994">
    <property type="component" value="Chromosome 3"/>
</dbReference>
<sequence length="154" mass="16422">MTRNQDISFGPGSAVLIDAQSPKFTCKSSFSTLLTEQSTTSYGSAVFSFSGTNGSNGHDFASPVLTLPNASVGKVFMLSDSPVCFEQVVRDKTTEVRKSGSNGSRALGIQSRRNHTIGLGEFEQIDIVVTETVIRWASCTCLPTATSLRSSLVC</sequence>
<evidence type="ECO:0000313" key="1">
    <source>
        <dbReference type="EnsemblPlants" id="Solyc03g026340.3.1"/>
    </source>
</evidence>
<accession>A0A3Q7FHP8</accession>
<dbReference type="STRING" id="4081.A0A3Q7FHP8"/>
<protein>
    <submittedName>
        <fullName evidence="1">Uncharacterized protein</fullName>
    </submittedName>
</protein>
<evidence type="ECO:0000313" key="2">
    <source>
        <dbReference type="Proteomes" id="UP000004994"/>
    </source>
</evidence>
<proteinExistence type="predicted"/>
<dbReference type="Gramene" id="Solyc03g026340.3.1">
    <property type="protein sequence ID" value="Solyc03g026340.3.1"/>
    <property type="gene ID" value="Solyc03g026340.3"/>
</dbReference>
<organism evidence="1">
    <name type="scientific">Solanum lycopersicum</name>
    <name type="common">Tomato</name>
    <name type="synonym">Lycopersicon esculentum</name>
    <dbReference type="NCBI Taxonomy" id="4081"/>
    <lineage>
        <taxon>Eukaryota</taxon>
        <taxon>Viridiplantae</taxon>
        <taxon>Streptophyta</taxon>
        <taxon>Embryophyta</taxon>
        <taxon>Tracheophyta</taxon>
        <taxon>Spermatophyta</taxon>
        <taxon>Magnoliopsida</taxon>
        <taxon>eudicotyledons</taxon>
        <taxon>Gunneridae</taxon>
        <taxon>Pentapetalae</taxon>
        <taxon>asterids</taxon>
        <taxon>lamiids</taxon>
        <taxon>Solanales</taxon>
        <taxon>Solanaceae</taxon>
        <taxon>Solanoideae</taxon>
        <taxon>Solaneae</taxon>
        <taxon>Solanum</taxon>
        <taxon>Solanum subgen. Lycopersicon</taxon>
    </lineage>
</organism>
<dbReference type="AlphaFoldDB" id="A0A3Q7FHP8"/>
<name>A0A3Q7FHP8_SOLLC</name>
<dbReference type="InParanoid" id="A0A3Q7FHP8"/>